<dbReference type="AlphaFoldDB" id="C9MUL6"/>
<reference evidence="1 2" key="1">
    <citation type="submission" date="2009-09" db="EMBL/GenBank/DDBJ databases">
        <authorList>
            <person name="Weinstock G."/>
            <person name="Sodergren E."/>
            <person name="Clifton S."/>
            <person name="Fulton L."/>
            <person name="Fulton B."/>
            <person name="Courtney L."/>
            <person name="Fronick C."/>
            <person name="Harrison M."/>
            <person name="Strong C."/>
            <person name="Farmer C."/>
            <person name="Delahaunty K."/>
            <person name="Markovic C."/>
            <person name="Hall O."/>
            <person name="Minx P."/>
            <person name="Tomlinson C."/>
            <person name="Mitreva M."/>
            <person name="Nelson J."/>
            <person name="Hou S."/>
            <person name="Wollam A."/>
            <person name="Pepin K.H."/>
            <person name="Johnson M."/>
            <person name="Bhonagiri V."/>
            <person name="Nash W.E."/>
            <person name="Warren W."/>
            <person name="Chinwalla A."/>
            <person name="Mardis E.R."/>
            <person name="Wilson R.K."/>
        </authorList>
    </citation>
    <scope>NUCLEOTIDE SEQUENCE [LARGE SCALE GENOMIC DNA]</scope>
    <source>
        <strain evidence="1 2">F0254</strain>
    </source>
</reference>
<dbReference type="RefSeq" id="WP_006803571.1">
    <property type="nucleotide sequence ID" value="NZ_GG700632.1"/>
</dbReference>
<comment type="caution">
    <text evidence="1">The sequence shown here is derived from an EMBL/GenBank/DDBJ whole genome shotgun (WGS) entry which is preliminary data.</text>
</comment>
<organism evidence="1 2">
    <name type="scientific">Leptotrichia hofstadii F0254</name>
    <dbReference type="NCBI Taxonomy" id="634994"/>
    <lineage>
        <taxon>Bacteria</taxon>
        <taxon>Fusobacteriati</taxon>
        <taxon>Fusobacteriota</taxon>
        <taxon>Fusobacteriia</taxon>
        <taxon>Fusobacteriales</taxon>
        <taxon>Leptotrichiaceae</taxon>
        <taxon>Leptotrichia</taxon>
    </lineage>
</organism>
<dbReference type="STRING" id="634994.GCWU000323_00235"/>
<protein>
    <submittedName>
        <fullName evidence="1">Uncharacterized protein</fullName>
    </submittedName>
</protein>
<proteinExistence type="predicted"/>
<accession>C9MUL6</accession>
<dbReference type="HOGENOM" id="CLU_2880411_0_0_0"/>
<evidence type="ECO:0000313" key="2">
    <source>
        <dbReference type="Proteomes" id="UP000006233"/>
    </source>
</evidence>
<evidence type="ECO:0000313" key="1">
    <source>
        <dbReference type="EMBL" id="EEX75636.1"/>
    </source>
</evidence>
<name>C9MUL6_9FUSO</name>
<dbReference type="EMBL" id="ACVB02000006">
    <property type="protein sequence ID" value="EEX75636.1"/>
    <property type="molecule type" value="Genomic_DNA"/>
</dbReference>
<dbReference type="Proteomes" id="UP000006233">
    <property type="component" value="Unassembled WGS sequence"/>
</dbReference>
<sequence>MKYIRQQMNMIVGEEMIIRTIGEKEKLFLFFKMVQNFEKQIIEMENLKERNTGIMRMVKYIGY</sequence>
<gene>
    <name evidence="1" type="ORF">GCWU000323_00235</name>
</gene>